<dbReference type="Gene3D" id="1.25.40.390">
    <property type="match status" value="1"/>
</dbReference>
<feature type="signal peptide" evidence="1">
    <location>
        <begin position="1"/>
        <end position="24"/>
    </location>
</feature>
<dbReference type="Proteomes" id="UP000245627">
    <property type="component" value="Unassembled WGS sequence"/>
</dbReference>
<evidence type="ECO:0000313" key="2">
    <source>
        <dbReference type="EMBL" id="PVH26785.1"/>
    </source>
</evidence>
<dbReference type="RefSeq" id="WP_116774644.1">
    <property type="nucleotide sequence ID" value="NZ_QDKG01000001.1"/>
</dbReference>
<dbReference type="EMBL" id="QDKG01000001">
    <property type="protein sequence ID" value="PVH26785.1"/>
    <property type="molecule type" value="Genomic_DNA"/>
</dbReference>
<keyword evidence="1" id="KW-0732">Signal</keyword>
<name>A0A2T8HN00_9SPHI</name>
<dbReference type="InterPro" id="IPR041662">
    <property type="entry name" value="SusD-like_2"/>
</dbReference>
<protein>
    <recommendedName>
        <fullName evidence="4">SusD/RagB family nutrient-binding outer membrane lipoprotein</fullName>
    </recommendedName>
</protein>
<keyword evidence="3" id="KW-1185">Reference proteome</keyword>
<dbReference type="AlphaFoldDB" id="A0A2T8HN00"/>
<accession>A0A2T8HN00</accession>
<sequence length="479" mass="51663">MKNIHKIILSAFLLSSLSSCDSLSDFGDTNVNPGAVTTPVYSALLTNVQSGLGTSYAYDLRSGLYAQYFSETQYTETSRYSAPQLSFTGYYSGHLNDLQNIIDNSGNANLSAIATILQQYIYLFVTNMWGDVPYSEALRGTTALLPKYDRQEDIYKGIFQKLGEAVAAFDNSPITGDVIYAGNIDSWRRTANSIKLLAAIQLSKKVPATNGFAAQAFQEALAATGGVITTNAQNFRVVYPGGNYQSAYFATYLTRSDYAVSATLTDLLKSLSDNRQTIYGGASNANGAGATTSSSIGVPYGLERPATLAFTEANPTWARILRGDKRTDTSPVYLITAAQVTLARAEAADLGWTSESVATLYPQGISLSFEQWGAAYNAATYLTNTDVVLTAPGTNQRQIATQRFLASYPDGAQAWNIWRKSGYPALTPSPAPLTPSGLIPRRYVYTDAELLSNPESAAAAIALLPGGNNQDSRVWWDQP</sequence>
<reference evidence="2 3" key="1">
    <citation type="submission" date="2018-04" db="EMBL/GenBank/DDBJ databases">
        <title>Sphingobacterium cortibacter sp. nov.</title>
        <authorList>
            <person name="Li Y."/>
        </authorList>
    </citation>
    <scope>NUCLEOTIDE SEQUENCE [LARGE SCALE GENOMIC DNA]</scope>
    <source>
        <strain evidence="2 3">2c-3</strain>
    </source>
</reference>
<proteinExistence type="predicted"/>
<comment type="caution">
    <text evidence="2">The sequence shown here is derived from an EMBL/GenBank/DDBJ whole genome shotgun (WGS) entry which is preliminary data.</text>
</comment>
<organism evidence="2 3">
    <name type="scientific">Sphingobacterium corticibacter</name>
    <dbReference type="NCBI Taxonomy" id="2171749"/>
    <lineage>
        <taxon>Bacteria</taxon>
        <taxon>Pseudomonadati</taxon>
        <taxon>Bacteroidota</taxon>
        <taxon>Sphingobacteriia</taxon>
        <taxon>Sphingobacteriales</taxon>
        <taxon>Sphingobacteriaceae</taxon>
        <taxon>Sphingobacterium</taxon>
    </lineage>
</organism>
<dbReference type="PROSITE" id="PS51257">
    <property type="entry name" value="PROKAR_LIPOPROTEIN"/>
    <property type="match status" value="1"/>
</dbReference>
<dbReference type="SUPFAM" id="SSF48452">
    <property type="entry name" value="TPR-like"/>
    <property type="match status" value="1"/>
</dbReference>
<dbReference type="Pfam" id="PF12771">
    <property type="entry name" value="SusD-like_2"/>
    <property type="match status" value="1"/>
</dbReference>
<feature type="chain" id="PRO_5015444240" description="SusD/RagB family nutrient-binding outer membrane lipoprotein" evidence="1">
    <location>
        <begin position="25"/>
        <end position="479"/>
    </location>
</feature>
<evidence type="ECO:0000256" key="1">
    <source>
        <dbReference type="SAM" id="SignalP"/>
    </source>
</evidence>
<evidence type="ECO:0000313" key="3">
    <source>
        <dbReference type="Proteomes" id="UP000245627"/>
    </source>
</evidence>
<gene>
    <name evidence="2" type="ORF">DC487_04060</name>
</gene>
<evidence type="ECO:0008006" key="4">
    <source>
        <dbReference type="Google" id="ProtNLM"/>
    </source>
</evidence>
<dbReference type="OrthoDB" id="9766256at2"/>
<dbReference type="InterPro" id="IPR011990">
    <property type="entry name" value="TPR-like_helical_dom_sf"/>
</dbReference>